<sequence length="148" mass="16173">MSTVAASPRARTRRFKAQLSFGSRSSAQSCLPCNLKANLSELLALLMKPRETVGGGRRRDVPSNATEEIQATPTTTPLSRVVALNAAESNQFYSVYYGIRLLGDDRGLRLPAVLQEACLKREILARPLEGLLQCCRACTIVGEYINMA</sequence>
<evidence type="ECO:0000313" key="3">
    <source>
        <dbReference type="Proteomes" id="UP000821837"/>
    </source>
</evidence>
<feature type="compositionally biased region" description="Polar residues" evidence="1">
    <location>
        <begin position="63"/>
        <end position="72"/>
    </location>
</feature>
<protein>
    <submittedName>
        <fullName evidence="2">Uncharacterized protein</fullName>
    </submittedName>
</protein>
<dbReference type="EMBL" id="JABSTV010001248">
    <property type="protein sequence ID" value="KAH7969456.1"/>
    <property type="molecule type" value="Genomic_DNA"/>
</dbReference>
<evidence type="ECO:0000313" key="2">
    <source>
        <dbReference type="EMBL" id="KAH7969456.1"/>
    </source>
</evidence>
<name>A0A9D4Q7G6_RHISA</name>
<feature type="region of interest" description="Disordered" evidence="1">
    <location>
        <begin position="53"/>
        <end position="72"/>
    </location>
</feature>
<gene>
    <name evidence="2" type="ORF">HPB52_018322</name>
</gene>
<dbReference type="AlphaFoldDB" id="A0A9D4Q7G6"/>
<reference evidence="2" key="1">
    <citation type="journal article" date="2020" name="Cell">
        <title>Large-Scale Comparative Analyses of Tick Genomes Elucidate Their Genetic Diversity and Vector Capacities.</title>
        <authorList>
            <consortium name="Tick Genome and Microbiome Consortium (TIGMIC)"/>
            <person name="Jia N."/>
            <person name="Wang J."/>
            <person name="Shi W."/>
            <person name="Du L."/>
            <person name="Sun Y."/>
            <person name="Zhan W."/>
            <person name="Jiang J.F."/>
            <person name="Wang Q."/>
            <person name="Zhang B."/>
            <person name="Ji P."/>
            <person name="Bell-Sakyi L."/>
            <person name="Cui X.M."/>
            <person name="Yuan T.T."/>
            <person name="Jiang B.G."/>
            <person name="Yang W.F."/>
            <person name="Lam T.T."/>
            <person name="Chang Q.C."/>
            <person name="Ding S.J."/>
            <person name="Wang X.J."/>
            <person name="Zhu J.G."/>
            <person name="Ruan X.D."/>
            <person name="Zhao L."/>
            <person name="Wei J.T."/>
            <person name="Ye R.Z."/>
            <person name="Que T.C."/>
            <person name="Du C.H."/>
            <person name="Zhou Y.H."/>
            <person name="Cheng J.X."/>
            <person name="Dai P.F."/>
            <person name="Guo W.B."/>
            <person name="Han X.H."/>
            <person name="Huang E.J."/>
            <person name="Li L.F."/>
            <person name="Wei W."/>
            <person name="Gao Y.C."/>
            <person name="Liu J.Z."/>
            <person name="Shao H.Z."/>
            <person name="Wang X."/>
            <person name="Wang C.C."/>
            <person name="Yang T.C."/>
            <person name="Huo Q.B."/>
            <person name="Li W."/>
            <person name="Chen H.Y."/>
            <person name="Chen S.E."/>
            <person name="Zhou L.G."/>
            <person name="Ni X.B."/>
            <person name="Tian J.H."/>
            <person name="Sheng Y."/>
            <person name="Liu T."/>
            <person name="Pan Y.S."/>
            <person name="Xia L.Y."/>
            <person name="Li J."/>
            <person name="Zhao F."/>
            <person name="Cao W.C."/>
        </authorList>
    </citation>
    <scope>NUCLEOTIDE SEQUENCE</scope>
    <source>
        <strain evidence="2">Rsan-2018</strain>
    </source>
</reference>
<proteinExistence type="predicted"/>
<keyword evidence="3" id="KW-1185">Reference proteome</keyword>
<reference evidence="2" key="2">
    <citation type="submission" date="2021-09" db="EMBL/GenBank/DDBJ databases">
        <authorList>
            <person name="Jia N."/>
            <person name="Wang J."/>
            <person name="Shi W."/>
            <person name="Du L."/>
            <person name="Sun Y."/>
            <person name="Zhan W."/>
            <person name="Jiang J."/>
            <person name="Wang Q."/>
            <person name="Zhang B."/>
            <person name="Ji P."/>
            <person name="Sakyi L.B."/>
            <person name="Cui X."/>
            <person name="Yuan T."/>
            <person name="Jiang B."/>
            <person name="Yang W."/>
            <person name="Lam T.T.-Y."/>
            <person name="Chang Q."/>
            <person name="Ding S."/>
            <person name="Wang X."/>
            <person name="Zhu J."/>
            <person name="Ruan X."/>
            <person name="Zhao L."/>
            <person name="Wei J."/>
            <person name="Que T."/>
            <person name="Du C."/>
            <person name="Cheng J."/>
            <person name="Dai P."/>
            <person name="Han X."/>
            <person name="Huang E."/>
            <person name="Gao Y."/>
            <person name="Liu J."/>
            <person name="Shao H."/>
            <person name="Ye R."/>
            <person name="Li L."/>
            <person name="Wei W."/>
            <person name="Wang X."/>
            <person name="Wang C."/>
            <person name="Huo Q."/>
            <person name="Li W."/>
            <person name="Guo W."/>
            <person name="Chen H."/>
            <person name="Chen S."/>
            <person name="Zhou L."/>
            <person name="Zhou L."/>
            <person name="Ni X."/>
            <person name="Tian J."/>
            <person name="Zhou Y."/>
            <person name="Sheng Y."/>
            <person name="Liu T."/>
            <person name="Pan Y."/>
            <person name="Xia L."/>
            <person name="Li J."/>
            <person name="Zhao F."/>
            <person name="Cao W."/>
        </authorList>
    </citation>
    <scope>NUCLEOTIDE SEQUENCE</scope>
    <source>
        <strain evidence="2">Rsan-2018</strain>
        <tissue evidence="2">Larvae</tissue>
    </source>
</reference>
<comment type="caution">
    <text evidence="2">The sequence shown here is derived from an EMBL/GenBank/DDBJ whole genome shotgun (WGS) entry which is preliminary data.</text>
</comment>
<accession>A0A9D4Q7G6</accession>
<organism evidence="2 3">
    <name type="scientific">Rhipicephalus sanguineus</name>
    <name type="common">Brown dog tick</name>
    <name type="synonym">Ixodes sanguineus</name>
    <dbReference type="NCBI Taxonomy" id="34632"/>
    <lineage>
        <taxon>Eukaryota</taxon>
        <taxon>Metazoa</taxon>
        <taxon>Ecdysozoa</taxon>
        <taxon>Arthropoda</taxon>
        <taxon>Chelicerata</taxon>
        <taxon>Arachnida</taxon>
        <taxon>Acari</taxon>
        <taxon>Parasitiformes</taxon>
        <taxon>Ixodida</taxon>
        <taxon>Ixodoidea</taxon>
        <taxon>Ixodidae</taxon>
        <taxon>Rhipicephalinae</taxon>
        <taxon>Rhipicephalus</taxon>
        <taxon>Rhipicephalus</taxon>
    </lineage>
</organism>
<evidence type="ECO:0000256" key="1">
    <source>
        <dbReference type="SAM" id="MobiDB-lite"/>
    </source>
</evidence>
<dbReference type="Proteomes" id="UP000821837">
    <property type="component" value="Unassembled WGS sequence"/>
</dbReference>
<dbReference type="VEuPathDB" id="VectorBase:RSAN_027448"/>